<keyword evidence="2" id="KW-0479">Metal-binding</keyword>
<evidence type="ECO:0000313" key="7">
    <source>
        <dbReference type="EMBL" id="SMP16482.1"/>
    </source>
</evidence>
<dbReference type="InterPro" id="IPR017896">
    <property type="entry name" value="4Fe4S_Fe-S-bd"/>
</dbReference>
<feature type="domain" description="4Fe-4S ferredoxin-type" evidence="6">
    <location>
        <begin position="59"/>
        <end position="90"/>
    </location>
</feature>
<proteinExistence type="predicted"/>
<dbReference type="PANTHER" id="PTHR43687:SF2">
    <property type="entry name" value="FERREDOXIN 3"/>
    <property type="match status" value="1"/>
</dbReference>
<gene>
    <name evidence="7" type="ORF">SAMN06265339_1482</name>
</gene>
<accession>A0ABY1NS39</accession>
<keyword evidence="8" id="KW-1185">Reference proteome</keyword>
<evidence type="ECO:0000313" key="8">
    <source>
        <dbReference type="Proteomes" id="UP001157911"/>
    </source>
</evidence>
<sequence>MKDLLGREVKDLSKELWWGVPRNQIEWYPTIDYEKCIGCGICFITCAGKKVFDWDIEKNRPIVARPYNCMVGCTTCANLCPVKAISFPSDEYVKKLVKELKLIEKAKKILEEAIKKQQKGE</sequence>
<dbReference type="SUPFAM" id="SSF54862">
    <property type="entry name" value="4Fe-4S ferredoxins"/>
    <property type="match status" value="1"/>
</dbReference>
<dbReference type="PROSITE" id="PS51379">
    <property type="entry name" value="4FE4S_FER_2"/>
    <property type="match status" value="2"/>
</dbReference>
<feature type="coiled-coil region" evidence="5">
    <location>
        <begin position="93"/>
        <end position="120"/>
    </location>
</feature>
<keyword evidence="3" id="KW-0408">Iron</keyword>
<reference evidence="7 8" key="1">
    <citation type="submission" date="2017-05" db="EMBL/GenBank/DDBJ databases">
        <authorList>
            <person name="Varghese N."/>
            <person name="Submissions S."/>
        </authorList>
    </citation>
    <scope>NUCLEOTIDE SEQUENCE [LARGE SCALE GENOMIC DNA]</scope>
    <source>
        <strain evidence="7 8">DSM 15522</strain>
    </source>
</reference>
<name>A0ABY1NS39_9BACT</name>
<evidence type="ECO:0000259" key="6">
    <source>
        <dbReference type="PROSITE" id="PS51379"/>
    </source>
</evidence>
<dbReference type="EMBL" id="FXUB01000005">
    <property type="protein sequence ID" value="SMP16482.1"/>
    <property type="molecule type" value="Genomic_DNA"/>
</dbReference>
<keyword evidence="1" id="KW-0004">4Fe-4S</keyword>
<evidence type="ECO:0000256" key="4">
    <source>
        <dbReference type="ARBA" id="ARBA00023014"/>
    </source>
</evidence>
<evidence type="ECO:0000256" key="2">
    <source>
        <dbReference type="ARBA" id="ARBA00022723"/>
    </source>
</evidence>
<dbReference type="RefSeq" id="WP_283400929.1">
    <property type="nucleotide sequence ID" value="NZ_FXUB01000005.1"/>
</dbReference>
<keyword evidence="5" id="KW-0175">Coiled coil</keyword>
<dbReference type="Gene3D" id="3.30.70.20">
    <property type="match status" value="1"/>
</dbReference>
<dbReference type="Pfam" id="PF12838">
    <property type="entry name" value="Fer4_7"/>
    <property type="match status" value="1"/>
</dbReference>
<comment type="caution">
    <text evidence="7">The sequence shown here is derived from an EMBL/GenBank/DDBJ whole genome shotgun (WGS) entry which is preliminary data.</text>
</comment>
<dbReference type="Proteomes" id="UP001157911">
    <property type="component" value="Unassembled WGS sequence"/>
</dbReference>
<keyword evidence="4" id="KW-0411">Iron-sulfur</keyword>
<dbReference type="PANTHER" id="PTHR43687">
    <property type="entry name" value="ADENYLYLSULFATE REDUCTASE, BETA SUBUNIT"/>
    <property type="match status" value="1"/>
</dbReference>
<evidence type="ECO:0000256" key="5">
    <source>
        <dbReference type="SAM" id="Coils"/>
    </source>
</evidence>
<evidence type="ECO:0000256" key="3">
    <source>
        <dbReference type="ARBA" id="ARBA00023004"/>
    </source>
</evidence>
<organism evidence="7 8">
    <name type="scientific">Desulfurobacterium pacificum</name>
    <dbReference type="NCBI Taxonomy" id="240166"/>
    <lineage>
        <taxon>Bacteria</taxon>
        <taxon>Pseudomonadati</taxon>
        <taxon>Aquificota</taxon>
        <taxon>Aquificia</taxon>
        <taxon>Desulfurobacteriales</taxon>
        <taxon>Desulfurobacteriaceae</taxon>
        <taxon>Desulfurobacterium</taxon>
    </lineage>
</organism>
<evidence type="ECO:0000256" key="1">
    <source>
        <dbReference type="ARBA" id="ARBA00022485"/>
    </source>
</evidence>
<protein>
    <submittedName>
        <fullName evidence="7">NAD-dependent dihydropyrimidine dehydrogenase, PreA subunit</fullName>
    </submittedName>
</protein>
<feature type="domain" description="4Fe-4S ferredoxin-type" evidence="6">
    <location>
        <begin position="27"/>
        <end position="57"/>
    </location>
</feature>
<dbReference type="InterPro" id="IPR050572">
    <property type="entry name" value="Fe-S_Ferredoxin"/>
</dbReference>